<evidence type="ECO:0000256" key="5">
    <source>
        <dbReference type="ARBA" id="ARBA00023136"/>
    </source>
</evidence>
<dbReference type="Proteomes" id="UP001611383">
    <property type="component" value="Chromosome"/>
</dbReference>
<evidence type="ECO:0000256" key="1">
    <source>
        <dbReference type="ARBA" id="ARBA00004141"/>
    </source>
</evidence>
<dbReference type="InterPro" id="IPR004813">
    <property type="entry name" value="OPT"/>
</dbReference>
<keyword evidence="2" id="KW-0813">Transport</keyword>
<reference evidence="6 7" key="1">
    <citation type="submission" date="2019-08" db="EMBL/GenBank/DDBJ databases">
        <title>Archangium and Cystobacter genomes.</title>
        <authorList>
            <person name="Chen I.-C.K."/>
            <person name="Wielgoss S."/>
        </authorList>
    </citation>
    <scope>NUCLEOTIDE SEQUENCE [LARGE SCALE GENOMIC DNA]</scope>
    <source>
        <strain evidence="6 7">Cbm 6</strain>
    </source>
</reference>
<evidence type="ECO:0000313" key="7">
    <source>
        <dbReference type="Proteomes" id="UP001611383"/>
    </source>
</evidence>
<name>A0ABY9XA40_9BACT</name>
<keyword evidence="3" id="KW-0812">Transmembrane</keyword>
<keyword evidence="5" id="KW-0472">Membrane</keyword>
<sequence>MEKGLPSGVLTLFLRAAFALQHRRAQRLGLRGGQLRAVSFWEGGLERPAPKSGCTVSTLPGLTALLGLSAPAHTLNRLLHLPYTSKMLVNEEVSQLQSVRVGALCGLAMVLLERWAPNKAKPFIPSPSSMELFIVIPDANSISVFIGTAIAEYLRRKKPQLAEATVLPVSSGFIVDKSLMGVAVAMLKDFEVMPMRPSRKVPRAGAAPSRALASTDLGIPHASARPAIPR</sequence>
<keyword evidence="7" id="KW-1185">Reference proteome</keyword>
<comment type="subcellular location">
    <subcellularLocation>
        <location evidence="1">Membrane</location>
        <topology evidence="1">Multi-pass membrane protein</topology>
    </subcellularLocation>
</comment>
<evidence type="ECO:0000313" key="6">
    <source>
        <dbReference type="EMBL" id="WNG52272.1"/>
    </source>
</evidence>
<protein>
    <submittedName>
        <fullName evidence="6">Uncharacterized protein</fullName>
    </submittedName>
</protein>
<gene>
    <name evidence="6" type="ORF">F0U60_07200</name>
</gene>
<organism evidence="6 7">
    <name type="scientific">Archangium minus</name>
    <dbReference type="NCBI Taxonomy" id="83450"/>
    <lineage>
        <taxon>Bacteria</taxon>
        <taxon>Pseudomonadati</taxon>
        <taxon>Myxococcota</taxon>
        <taxon>Myxococcia</taxon>
        <taxon>Myxococcales</taxon>
        <taxon>Cystobacterineae</taxon>
        <taxon>Archangiaceae</taxon>
        <taxon>Archangium</taxon>
    </lineage>
</organism>
<proteinExistence type="predicted"/>
<keyword evidence="4" id="KW-1133">Transmembrane helix</keyword>
<dbReference type="Pfam" id="PF03169">
    <property type="entry name" value="OPT"/>
    <property type="match status" value="1"/>
</dbReference>
<accession>A0ABY9XA40</accession>
<dbReference type="EMBL" id="CP043494">
    <property type="protein sequence ID" value="WNG52272.1"/>
    <property type="molecule type" value="Genomic_DNA"/>
</dbReference>
<evidence type="ECO:0000256" key="2">
    <source>
        <dbReference type="ARBA" id="ARBA00022448"/>
    </source>
</evidence>
<evidence type="ECO:0000256" key="4">
    <source>
        <dbReference type="ARBA" id="ARBA00022989"/>
    </source>
</evidence>
<evidence type="ECO:0000256" key="3">
    <source>
        <dbReference type="ARBA" id="ARBA00022692"/>
    </source>
</evidence>